<organism evidence="3 4">
    <name type="scientific">Inquilinus limosus</name>
    <dbReference type="NCBI Taxonomy" id="171674"/>
    <lineage>
        <taxon>Bacteria</taxon>
        <taxon>Pseudomonadati</taxon>
        <taxon>Pseudomonadota</taxon>
        <taxon>Alphaproteobacteria</taxon>
        <taxon>Rhodospirillales</taxon>
        <taxon>Rhodospirillaceae</taxon>
        <taxon>Inquilinus</taxon>
    </lineage>
</organism>
<dbReference type="Pfam" id="PF01425">
    <property type="entry name" value="Amidase"/>
    <property type="match status" value="1"/>
</dbReference>
<dbReference type="SUPFAM" id="SSF75304">
    <property type="entry name" value="Amidase signature (AS) enzymes"/>
    <property type="match status" value="1"/>
</dbReference>
<dbReference type="InterPro" id="IPR000120">
    <property type="entry name" value="Amidase"/>
</dbReference>
<feature type="domain" description="Amidase" evidence="2">
    <location>
        <begin position="1"/>
        <end position="73"/>
    </location>
</feature>
<evidence type="ECO:0000259" key="2">
    <source>
        <dbReference type="Pfam" id="PF01425"/>
    </source>
</evidence>
<dbReference type="PANTHER" id="PTHR11895">
    <property type="entry name" value="TRANSAMIDASE"/>
    <property type="match status" value="1"/>
</dbReference>
<dbReference type="EMBL" id="JAEKLZ010000407">
    <property type="protein sequence ID" value="MBW8728435.1"/>
    <property type="molecule type" value="Genomic_DNA"/>
</dbReference>
<feature type="non-terminal residue" evidence="3">
    <location>
        <position position="1"/>
    </location>
</feature>
<dbReference type="InterPro" id="IPR023631">
    <property type="entry name" value="Amidase_dom"/>
</dbReference>
<evidence type="ECO:0000256" key="1">
    <source>
        <dbReference type="ARBA" id="ARBA00009199"/>
    </source>
</evidence>
<dbReference type="Proteomes" id="UP000700706">
    <property type="component" value="Unassembled WGS sequence"/>
</dbReference>
<protein>
    <submittedName>
        <fullName evidence="3">Amidase</fullName>
    </submittedName>
</protein>
<reference evidence="3" key="1">
    <citation type="submission" date="2020-06" db="EMBL/GenBank/DDBJ databases">
        <title>Stable isotope informed genome-resolved metagenomics uncovers potential trophic interactions in rhizosphere soil.</title>
        <authorList>
            <person name="Starr E.P."/>
            <person name="Shi S."/>
            <person name="Blazewicz S.J."/>
            <person name="Koch B.J."/>
            <person name="Probst A.J."/>
            <person name="Hungate B.A."/>
            <person name="Pett-Ridge J."/>
            <person name="Firestone M.K."/>
            <person name="Banfield J.F."/>
        </authorList>
    </citation>
    <scope>NUCLEOTIDE SEQUENCE</scope>
    <source>
        <strain evidence="3">YM_69_17</strain>
    </source>
</reference>
<accession>A0A952KHH0</accession>
<dbReference type="PANTHER" id="PTHR11895:SF7">
    <property type="entry name" value="GLUTAMYL-TRNA(GLN) AMIDOTRANSFERASE SUBUNIT A, MITOCHONDRIAL"/>
    <property type="match status" value="1"/>
</dbReference>
<name>A0A952KHH0_9PROT</name>
<dbReference type="GO" id="GO:0003824">
    <property type="term" value="F:catalytic activity"/>
    <property type="evidence" value="ECO:0007669"/>
    <property type="project" value="InterPro"/>
</dbReference>
<sequence length="94" mass="10349">TPALTQPPRPLGHWDMTMTDYDAYNALWSDAVFMFPFNLSGLPAMSLPMHWTADGLPVGVQLAGRAGDEATLLRLATQVEAAQPWIDRRPPICV</sequence>
<dbReference type="Gene3D" id="3.90.1300.10">
    <property type="entry name" value="Amidase signature (AS) domain"/>
    <property type="match status" value="1"/>
</dbReference>
<dbReference type="InterPro" id="IPR036928">
    <property type="entry name" value="AS_sf"/>
</dbReference>
<proteinExistence type="inferred from homology"/>
<evidence type="ECO:0000313" key="3">
    <source>
        <dbReference type="EMBL" id="MBW8728435.1"/>
    </source>
</evidence>
<comment type="caution">
    <text evidence="3">The sequence shown here is derived from an EMBL/GenBank/DDBJ whole genome shotgun (WGS) entry which is preliminary data.</text>
</comment>
<evidence type="ECO:0000313" key="4">
    <source>
        <dbReference type="Proteomes" id="UP000700706"/>
    </source>
</evidence>
<gene>
    <name evidence="3" type="ORF">JF625_25245</name>
</gene>
<comment type="similarity">
    <text evidence="1">Belongs to the amidase family.</text>
</comment>
<dbReference type="AlphaFoldDB" id="A0A952KHH0"/>